<feature type="compositionally biased region" description="Pro residues" evidence="2">
    <location>
        <begin position="595"/>
        <end position="605"/>
    </location>
</feature>
<sequence length="741" mass="80111">MPSSGRSPSPQSTSPATRSLFSRFKAPFNTKTRHITEYFVQPDDPHRQYGPGDIIKGSVIVKVVKPIRVTHIVVCLHGYAQVYKNPNSPGEGYKAFNGLVGSGKVKKGGYFGNGFVSLFEDEVVLCGEGKLGEGTYQFNFELEFPRERLPTSIDFERGTVSYMVTSTLTRPTTIGPTTLCDRKVYFQDSIDIAPLHQPKPRVISLEPKSRRSRIRASEKKRVLVSETIKRDSGTSSNDGSSGSRPGDPTSTQTDNESPISPAPSEVSFESGESSCGISVVESGMGSILTSASGRPGTSTNGHHSSRTITASIELQKAGFLRGDNIPLKITVNHTKRVRSLQGIIVTLYRQARVDMHPALPLATSKGDPKNEDYYPKSRTGLGGLSLSSAGSSHVYRKDLSQSLASLIINPETLHAEIKTSVRVPEDAFPTIGSVPGAMITFKYYVEVVVDIQGKLTGLDKLVSNPALLGAPPQFGTNQMGGRDDGASTMMSNYGGHYVDTEAMRRDKNVISCVFEVIVGTKDSDRIKGKRRQQENGTEASVDGTGTHDHAYGYGATQEQGQEQHYDWADDQYHHHNGNDGYWYDDQPPYDQHWPSSPPSAYPGSPPGIHHVSIPIPNIAEEEAQLPEKERLRRHEERLLPSRPPDSDGHTNGGAESAATPGAAISVAGAANHAPSAPPRDDPYADRDLPDLPPPSPLPPSVLSTQTPGDSSIPPVSSSFESSSSPSFESSSSPSFEEEESL</sequence>
<dbReference type="Pfam" id="PF00339">
    <property type="entry name" value="Arrestin_N"/>
    <property type="match status" value="1"/>
</dbReference>
<dbReference type="InterPro" id="IPR014752">
    <property type="entry name" value="Arrestin-like_C"/>
</dbReference>
<feature type="compositionally biased region" description="Low complexity" evidence="2">
    <location>
        <begin position="233"/>
        <end position="251"/>
    </location>
</feature>
<evidence type="ECO:0000256" key="2">
    <source>
        <dbReference type="SAM" id="MobiDB-lite"/>
    </source>
</evidence>
<feature type="region of interest" description="Disordered" evidence="2">
    <location>
        <begin position="524"/>
        <end position="552"/>
    </location>
</feature>
<dbReference type="InterPro" id="IPR011022">
    <property type="entry name" value="Arrestin_C-like"/>
</dbReference>
<dbReference type="AlphaFoldDB" id="A0A6G1GIW4"/>
<comment type="similarity">
    <text evidence="1">Belongs to the arrestin family. PalF/RIM8 subfamily.</text>
</comment>
<dbReference type="SUPFAM" id="SSF81296">
    <property type="entry name" value="E set domains"/>
    <property type="match status" value="1"/>
</dbReference>
<dbReference type="OrthoDB" id="7785529at2759"/>
<evidence type="ECO:0000256" key="1">
    <source>
        <dbReference type="ARBA" id="ARBA00037950"/>
    </source>
</evidence>
<reference evidence="4" key="1">
    <citation type="journal article" date="2020" name="Stud. Mycol.">
        <title>101 Dothideomycetes genomes: a test case for predicting lifestyles and emergence of pathogens.</title>
        <authorList>
            <person name="Haridas S."/>
            <person name="Albert R."/>
            <person name="Binder M."/>
            <person name="Bloem J."/>
            <person name="Labutti K."/>
            <person name="Salamov A."/>
            <person name="Andreopoulos B."/>
            <person name="Baker S."/>
            <person name="Barry K."/>
            <person name="Bills G."/>
            <person name="Bluhm B."/>
            <person name="Cannon C."/>
            <person name="Castanera R."/>
            <person name="Culley D."/>
            <person name="Daum C."/>
            <person name="Ezra D."/>
            <person name="Gonzalez J."/>
            <person name="Henrissat B."/>
            <person name="Kuo A."/>
            <person name="Liang C."/>
            <person name="Lipzen A."/>
            <person name="Lutzoni F."/>
            <person name="Magnuson J."/>
            <person name="Mondo S."/>
            <person name="Nolan M."/>
            <person name="Ohm R."/>
            <person name="Pangilinan J."/>
            <person name="Park H.-J."/>
            <person name="Ramirez L."/>
            <person name="Alfaro M."/>
            <person name="Sun H."/>
            <person name="Tritt A."/>
            <person name="Yoshinaga Y."/>
            <person name="Zwiers L.-H."/>
            <person name="Turgeon B."/>
            <person name="Goodwin S."/>
            <person name="Spatafora J."/>
            <person name="Crous P."/>
            <person name="Grigoriev I."/>
        </authorList>
    </citation>
    <scope>NUCLEOTIDE SEQUENCE</scope>
    <source>
        <strain evidence="4">CBS 113979</strain>
    </source>
</reference>
<feature type="compositionally biased region" description="Basic and acidic residues" evidence="2">
    <location>
        <begin position="678"/>
        <end position="689"/>
    </location>
</feature>
<dbReference type="GO" id="GO:0070086">
    <property type="term" value="P:ubiquitin-dependent endocytosis"/>
    <property type="evidence" value="ECO:0007669"/>
    <property type="project" value="TreeGrafter"/>
</dbReference>
<evidence type="ECO:0000313" key="4">
    <source>
        <dbReference type="EMBL" id="KAF1980885.1"/>
    </source>
</evidence>
<dbReference type="PANTHER" id="PTHR11188:SF161">
    <property type="entry name" value="PH-RESPONSE REGULATOR PROTEIN PALF_RIM8"/>
    <property type="match status" value="1"/>
</dbReference>
<accession>A0A6G1GIW4</accession>
<dbReference type="GO" id="GO:0031625">
    <property type="term" value="F:ubiquitin protein ligase binding"/>
    <property type="evidence" value="ECO:0007669"/>
    <property type="project" value="TreeGrafter"/>
</dbReference>
<dbReference type="GO" id="GO:0005886">
    <property type="term" value="C:plasma membrane"/>
    <property type="evidence" value="ECO:0007669"/>
    <property type="project" value="TreeGrafter"/>
</dbReference>
<feature type="region of interest" description="Disordered" evidence="2">
    <location>
        <begin position="578"/>
        <end position="612"/>
    </location>
</feature>
<feature type="region of interest" description="Disordered" evidence="2">
    <location>
        <begin position="201"/>
        <end position="274"/>
    </location>
</feature>
<evidence type="ECO:0000313" key="5">
    <source>
        <dbReference type="Proteomes" id="UP000800041"/>
    </source>
</evidence>
<feature type="compositionally biased region" description="Basic and acidic residues" evidence="2">
    <location>
        <begin position="637"/>
        <end position="648"/>
    </location>
</feature>
<proteinExistence type="inferred from homology"/>
<dbReference type="InterPro" id="IPR050357">
    <property type="entry name" value="Arrestin_domain-protein"/>
</dbReference>
<organism evidence="4 5">
    <name type="scientific">Aulographum hederae CBS 113979</name>
    <dbReference type="NCBI Taxonomy" id="1176131"/>
    <lineage>
        <taxon>Eukaryota</taxon>
        <taxon>Fungi</taxon>
        <taxon>Dikarya</taxon>
        <taxon>Ascomycota</taxon>
        <taxon>Pezizomycotina</taxon>
        <taxon>Dothideomycetes</taxon>
        <taxon>Pleosporomycetidae</taxon>
        <taxon>Aulographales</taxon>
        <taxon>Aulographaceae</taxon>
    </lineage>
</organism>
<keyword evidence="5" id="KW-1185">Reference proteome</keyword>
<dbReference type="InterPro" id="IPR014756">
    <property type="entry name" value="Ig_E-set"/>
</dbReference>
<name>A0A6G1GIW4_9PEZI</name>
<dbReference type="Gene3D" id="2.60.40.640">
    <property type="match status" value="2"/>
</dbReference>
<feature type="compositionally biased region" description="Low complexity" evidence="2">
    <location>
        <begin position="710"/>
        <end position="734"/>
    </location>
</feature>
<dbReference type="GO" id="GO:0030674">
    <property type="term" value="F:protein-macromolecule adaptor activity"/>
    <property type="evidence" value="ECO:0007669"/>
    <property type="project" value="TreeGrafter"/>
</dbReference>
<evidence type="ECO:0000259" key="3">
    <source>
        <dbReference type="SMART" id="SM01017"/>
    </source>
</evidence>
<protein>
    <recommendedName>
        <fullName evidence="3">Arrestin C-terminal-like domain-containing protein</fullName>
    </recommendedName>
</protein>
<dbReference type="Proteomes" id="UP000800041">
    <property type="component" value="Unassembled WGS sequence"/>
</dbReference>
<feature type="compositionally biased region" description="Basic and acidic residues" evidence="2">
    <location>
        <begin position="215"/>
        <end position="232"/>
    </location>
</feature>
<feature type="region of interest" description="Disordered" evidence="2">
    <location>
        <begin position="637"/>
        <end position="741"/>
    </location>
</feature>
<dbReference type="EMBL" id="ML977215">
    <property type="protein sequence ID" value="KAF1980885.1"/>
    <property type="molecule type" value="Genomic_DNA"/>
</dbReference>
<dbReference type="GO" id="GO:0005829">
    <property type="term" value="C:cytosol"/>
    <property type="evidence" value="ECO:0007669"/>
    <property type="project" value="TreeGrafter"/>
</dbReference>
<feature type="domain" description="Arrestin C-terminal-like" evidence="3">
    <location>
        <begin position="304"/>
        <end position="473"/>
    </location>
</feature>
<dbReference type="Pfam" id="PF02752">
    <property type="entry name" value="Arrestin_C"/>
    <property type="match status" value="1"/>
</dbReference>
<feature type="compositionally biased region" description="Pro residues" evidence="2">
    <location>
        <begin position="690"/>
        <end position="699"/>
    </location>
</feature>
<dbReference type="SMART" id="SM01017">
    <property type="entry name" value="Arrestin_C"/>
    <property type="match status" value="1"/>
</dbReference>
<dbReference type="PANTHER" id="PTHR11188">
    <property type="entry name" value="ARRESTIN DOMAIN CONTAINING PROTEIN"/>
    <property type="match status" value="1"/>
</dbReference>
<dbReference type="InterPro" id="IPR011021">
    <property type="entry name" value="Arrestin-like_N"/>
</dbReference>
<gene>
    <name evidence="4" type="ORF">K402DRAFT_415769</name>
</gene>